<evidence type="ECO:0000256" key="1">
    <source>
        <dbReference type="SAM" id="Phobius"/>
    </source>
</evidence>
<proteinExistence type="predicted"/>
<reference evidence="2 3" key="1">
    <citation type="submission" date="2020-05" db="EMBL/GenBank/DDBJ databases">
        <title>Paenibacillus glebae, sp. nov., Paenibacillus humi sp. nov., Paenibacillus pedi sp. nov., Paenibacillus terrestris sp. nov. and Paenibacillus terricola sp. nov., isolated from a forest top soil sample.</title>
        <authorList>
            <person name="Qi S."/>
            <person name="Carlier A."/>
            <person name="Cnockaert M."/>
            <person name="Vandamme P."/>
        </authorList>
    </citation>
    <scope>NUCLEOTIDE SEQUENCE [LARGE SCALE GENOMIC DNA]</scope>
    <source>
        <strain evidence="2 3">LMG 29502</strain>
    </source>
</reference>
<evidence type="ECO:0000313" key="2">
    <source>
        <dbReference type="EMBL" id="NQX48751.1"/>
    </source>
</evidence>
<organism evidence="2 3">
    <name type="scientific">Paenibacillus tritici</name>
    <dbReference type="NCBI Taxonomy" id="1873425"/>
    <lineage>
        <taxon>Bacteria</taxon>
        <taxon>Bacillati</taxon>
        <taxon>Bacillota</taxon>
        <taxon>Bacilli</taxon>
        <taxon>Bacillales</taxon>
        <taxon>Paenibacillaceae</taxon>
        <taxon>Paenibacillus</taxon>
    </lineage>
</organism>
<accession>A0ABX2DY55</accession>
<keyword evidence="3" id="KW-1185">Reference proteome</keyword>
<sequence length="507" mass="56709">MLEKEERILKQDAQEVHLNAESIQEMKIYHAMRSGINNGKKRSKRRFYSYGAGTVLATAAAVFLIIFSIGLPTGGTDDSGLGGSVQAASTTSWNDFAAYRKQPLTNRVVGDILERNLVKPVRQSATNNGYRMDVDGAVTDGRKVYILFNVHNDTDEEVIPADTKIQFGDFEVPYPHRGAALEMAYDTDSRIQPGQSKDFIYSTNYPTSIAYSKDVKFTLILTGTSDQALTSSSNKYRTSMEVSFQLEPDPFKDREEHTLPVNRTLTVDGQKIKVRQVQYTPLNTYVDLEYDPANTKQIFSLLNPVLITTTGSQTEKLVYPGRITADNSEVFKDRSQATLVFRHTELNQPDSAILKIEGISALEPDRMKFVVDLNKQQVIEAPTDDFEIVTSKKEHHATEAEILLRRKVSKLFYYTDSQGAVQAEYIGAGLADKFTDANGQVHERTNRETALHNFGGTTTSSDGEGVNEMSLFFGSQAADYPQPLTQSVERIWNPILETQSIELFSKK</sequence>
<evidence type="ECO:0000313" key="3">
    <source>
        <dbReference type="Proteomes" id="UP000711047"/>
    </source>
</evidence>
<feature type="transmembrane region" description="Helical" evidence="1">
    <location>
        <begin position="47"/>
        <end position="71"/>
    </location>
</feature>
<comment type="caution">
    <text evidence="2">The sequence shown here is derived from an EMBL/GenBank/DDBJ whole genome shotgun (WGS) entry which is preliminary data.</text>
</comment>
<keyword evidence="1" id="KW-0472">Membrane</keyword>
<name>A0ABX2DY55_9BACL</name>
<protein>
    <submittedName>
        <fullName evidence="2">DUF4179 domain-containing protein</fullName>
    </submittedName>
</protein>
<gene>
    <name evidence="2" type="ORF">HQN87_25860</name>
</gene>
<dbReference type="RefSeq" id="WP_173139190.1">
    <property type="nucleotide sequence ID" value="NZ_JABMKX010000018.1"/>
</dbReference>
<keyword evidence="1" id="KW-0812">Transmembrane</keyword>
<dbReference type="EMBL" id="JABMKX010000018">
    <property type="protein sequence ID" value="NQX48751.1"/>
    <property type="molecule type" value="Genomic_DNA"/>
</dbReference>
<dbReference type="Proteomes" id="UP000711047">
    <property type="component" value="Unassembled WGS sequence"/>
</dbReference>
<keyword evidence="1" id="KW-1133">Transmembrane helix</keyword>